<proteinExistence type="predicted"/>
<dbReference type="AlphaFoldDB" id="E9G3R2"/>
<protein>
    <submittedName>
        <fullName evidence="1">Uncharacterized protein</fullName>
    </submittedName>
</protein>
<keyword evidence="2" id="KW-1185">Reference proteome</keyword>
<organism evidence="1 2">
    <name type="scientific">Daphnia pulex</name>
    <name type="common">Water flea</name>
    <dbReference type="NCBI Taxonomy" id="6669"/>
    <lineage>
        <taxon>Eukaryota</taxon>
        <taxon>Metazoa</taxon>
        <taxon>Ecdysozoa</taxon>
        <taxon>Arthropoda</taxon>
        <taxon>Crustacea</taxon>
        <taxon>Branchiopoda</taxon>
        <taxon>Diplostraca</taxon>
        <taxon>Cladocera</taxon>
        <taxon>Anomopoda</taxon>
        <taxon>Daphniidae</taxon>
        <taxon>Daphnia</taxon>
    </lineage>
</organism>
<dbReference type="EMBL" id="GL732531">
    <property type="protein sequence ID" value="EFX85810.1"/>
    <property type="molecule type" value="Genomic_DNA"/>
</dbReference>
<accession>E9G3R2</accession>
<name>E9G3R2_DAPPU</name>
<sequence>MSSVVSCTCSDVRLILRRNTTEVGDPVAKLLQNVRTQQTLSSMADIMATVVLLQPAGERRD</sequence>
<gene>
    <name evidence="1" type="ORF">DAPPUDRAFT_313652</name>
</gene>
<dbReference type="Proteomes" id="UP000000305">
    <property type="component" value="Unassembled WGS sequence"/>
</dbReference>
<dbReference type="KEGG" id="dpx:DAPPUDRAFT_313652"/>
<evidence type="ECO:0000313" key="2">
    <source>
        <dbReference type="Proteomes" id="UP000000305"/>
    </source>
</evidence>
<dbReference type="InParanoid" id="E9G3R2"/>
<dbReference type="OrthoDB" id="10420327at2759"/>
<reference evidence="1 2" key="1">
    <citation type="journal article" date="2011" name="Science">
        <title>The ecoresponsive genome of Daphnia pulex.</title>
        <authorList>
            <person name="Colbourne J.K."/>
            <person name="Pfrender M.E."/>
            <person name="Gilbert D."/>
            <person name="Thomas W.K."/>
            <person name="Tucker A."/>
            <person name="Oakley T.H."/>
            <person name="Tokishita S."/>
            <person name="Aerts A."/>
            <person name="Arnold G.J."/>
            <person name="Basu M.K."/>
            <person name="Bauer D.J."/>
            <person name="Caceres C.E."/>
            <person name="Carmel L."/>
            <person name="Casola C."/>
            <person name="Choi J.H."/>
            <person name="Detter J.C."/>
            <person name="Dong Q."/>
            <person name="Dusheyko S."/>
            <person name="Eads B.D."/>
            <person name="Frohlich T."/>
            <person name="Geiler-Samerotte K.A."/>
            <person name="Gerlach D."/>
            <person name="Hatcher P."/>
            <person name="Jogdeo S."/>
            <person name="Krijgsveld J."/>
            <person name="Kriventseva E.V."/>
            <person name="Kultz D."/>
            <person name="Laforsch C."/>
            <person name="Lindquist E."/>
            <person name="Lopez J."/>
            <person name="Manak J.R."/>
            <person name="Muller J."/>
            <person name="Pangilinan J."/>
            <person name="Patwardhan R.P."/>
            <person name="Pitluck S."/>
            <person name="Pritham E.J."/>
            <person name="Rechtsteiner A."/>
            <person name="Rho M."/>
            <person name="Rogozin I.B."/>
            <person name="Sakarya O."/>
            <person name="Salamov A."/>
            <person name="Schaack S."/>
            <person name="Shapiro H."/>
            <person name="Shiga Y."/>
            <person name="Skalitzky C."/>
            <person name="Smith Z."/>
            <person name="Souvorov A."/>
            <person name="Sung W."/>
            <person name="Tang Z."/>
            <person name="Tsuchiya D."/>
            <person name="Tu H."/>
            <person name="Vos H."/>
            <person name="Wang M."/>
            <person name="Wolf Y.I."/>
            <person name="Yamagata H."/>
            <person name="Yamada T."/>
            <person name="Ye Y."/>
            <person name="Shaw J.R."/>
            <person name="Andrews J."/>
            <person name="Crease T.J."/>
            <person name="Tang H."/>
            <person name="Lucas S.M."/>
            <person name="Robertson H.M."/>
            <person name="Bork P."/>
            <person name="Koonin E.V."/>
            <person name="Zdobnov E.M."/>
            <person name="Grigoriev I.V."/>
            <person name="Lynch M."/>
            <person name="Boore J.L."/>
        </authorList>
    </citation>
    <scope>NUCLEOTIDE SEQUENCE [LARGE SCALE GENOMIC DNA]</scope>
</reference>
<evidence type="ECO:0000313" key="1">
    <source>
        <dbReference type="EMBL" id="EFX85810.1"/>
    </source>
</evidence>
<dbReference type="HOGENOM" id="CLU_2924955_0_0_1"/>